<protein>
    <submittedName>
        <fullName evidence="7">Monooxygenase</fullName>
    </submittedName>
</protein>
<dbReference type="InterPro" id="IPR002938">
    <property type="entry name" value="FAD-bd"/>
</dbReference>
<reference evidence="7 8" key="1">
    <citation type="submission" date="2014-03" db="EMBL/GenBank/DDBJ databases">
        <title>Genome of Haematobacter massiliensis CCUG 47968.</title>
        <authorList>
            <person name="Wang D."/>
            <person name="Wang G."/>
        </authorList>
    </citation>
    <scope>NUCLEOTIDE SEQUENCE [LARGE SCALE GENOMIC DNA]</scope>
    <source>
        <strain evidence="7 8">CCUG 47968</strain>
    </source>
</reference>
<dbReference type="PANTHER" id="PTHR13789:SF318">
    <property type="entry name" value="GERANYLGERANYL DIPHOSPHATE REDUCTASE"/>
    <property type="match status" value="1"/>
</dbReference>
<keyword evidence="5 7" id="KW-0503">Monooxygenase</keyword>
<proteinExistence type="predicted"/>
<keyword evidence="8" id="KW-1185">Reference proteome</keyword>
<evidence type="ECO:0000313" key="8">
    <source>
        <dbReference type="Proteomes" id="UP000028826"/>
    </source>
</evidence>
<dbReference type="GO" id="GO:0071949">
    <property type="term" value="F:FAD binding"/>
    <property type="evidence" value="ECO:0007669"/>
    <property type="project" value="InterPro"/>
</dbReference>
<dbReference type="PRINTS" id="PR00420">
    <property type="entry name" value="RNGMNOXGNASE"/>
</dbReference>
<dbReference type="Gene3D" id="3.50.50.60">
    <property type="entry name" value="FAD/NAD(P)-binding domain"/>
    <property type="match status" value="1"/>
</dbReference>
<dbReference type="RefSeq" id="WP_035705487.1">
    <property type="nucleotide sequence ID" value="NZ_CAMIFG010000039.1"/>
</dbReference>
<evidence type="ECO:0000313" key="7">
    <source>
        <dbReference type="EMBL" id="KFI31688.1"/>
    </source>
</evidence>
<organism evidence="7 8">
    <name type="scientific">Haematobacter massiliensis</name>
    <dbReference type="NCBI Taxonomy" id="195105"/>
    <lineage>
        <taxon>Bacteria</taxon>
        <taxon>Pseudomonadati</taxon>
        <taxon>Pseudomonadota</taxon>
        <taxon>Alphaproteobacteria</taxon>
        <taxon>Rhodobacterales</taxon>
        <taxon>Paracoccaceae</taxon>
        <taxon>Haematobacter</taxon>
    </lineage>
</organism>
<dbReference type="InterPro" id="IPR050493">
    <property type="entry name" value="FAD-dep_Monooxygenase_BioMet"/>
</dbReference>
<keyword evidence="3" id="KW-0274">FAD</keyword>
<gene>
    <name evidence="7" type="ORF">CN97_04435</name>
</gene>
<dbReference type="Proteomes" id="UP000028826">
    <property type="component" value="Unassembled WGS sequence"/>
</dbReference>
<dbReference type="SUPFAM" id="SSF51905">
    <property type="entry name" value="FAD/NAD(P)-binding domain"/>
    <property type="match status" value="1"/>
</dbReference>
<dbReference type="GO" id="GO:0004497">
    <property type="term" value="F:monooxygenase activity"/>
    <property type="evidence" value="ECO:0007669"/>
    <property type="project" value="UniProtKB-KW"/>
</dbReference>
<dbReference type="STRING" id="195105.CN97_04435"/>
<evidence type="ECO:0000256" key="2">
    <source>
        <dbReference type="ARBA" id="ARBA00022630"/>
    </source>
</evidence>
<dbReference type="Pfam" id="PF01494">
    <property type="entry name" value="FAD_binding_3"/>
    <property type="match status" value="1"/>
</dbReference>
<keyword evidence="4" id="KW-0560">Oxidoreductase</keyword>
<dbReference type="SUPFAM" id="SSF54373">
    <property type="entry name" value="FAD-linked reductases, C-terminal domain"/>
    <property type="match status" value="1"/>
</dbReference>
<evidence type="ECO:0000256" key="5">
    <source>
        <dbReference type="ARBA" id="ARBA00023033"/>
    </source>
</evidence>
<evidence type="ECO:0000259" key="6">
    <source>
        <dbReference type="Pfam" id="PF01494"/>
    </source>
</evidence>
<dbReference type="OrthoDB" id="4230779at2"/>
<feature type="domain" description="FAD-binding" evidence="6">
    <location>
        <begin position="8"/>
        <end position="335"/>
    </location>
</feature>
<accession>A0A086YBN8</accession>
<comment type="cofactor">
    <cofactor evidence="1">
        <name>FAD</name>
        <dbReference type="ChEBI" id="CHEBI:57692"/>
    </cofactor>
</comment>
<comment type="caution">
    <text evidence="7">The sequence shown here is derived from an EMBL/GenBank/DDBJ whole genome shotgun (WGS) entry which is preliminary data.</text>
</comment>
<evidence type="ECO:0000256" key="4">
    <source>
        <dbReference type="ARBA" id="ARBA00023002"/>
    </source>
</evidence>
<sequence length="394" mass="42148">MELNGREITVVGAGIAGLAAALALSRQGAVVTVLEQAEAVREFGAGFQITPNGARVLEGLGLGKPLSALSLLSHGVEIIDGPTGRRVIRLDLARLRPREPHRFVRRPDLIALLFDAVREAGVTLRLNARVLAADVTGQTVRLNLAGGETHEAHLLIGADGIHSPVRAAVEGEDSTQPFFTGQVAWRAVVRGEAEPVAQVHTGPGRHLVTYPLPRGLRNIVAVEERASWAAEDWRAVDDPANLRAAFAGFAPPVRRLLAEVDEVHLWGLFRHGLVQHWHRGAAIVIGDAAHPTLPFLAQGANMALEDAWLIAATLAAAPDAEQGFSDFVRLRRARVARLVAAANANARNYHLTGASRQAAHMVLRVGGMLAPSAAIGRFDWIYRYDPVGASRMGG</sequence>
<evidence type="ECO:0000256" key="3">
    <source>
        <dbReference type="ARBA" id="ARBA00022827"/>
    </source>
</evidence>
<dbReference type="EMBL" id="JGYG01000001">
    <property type="protein sequence ID" value="KFI31688.1"/>
    <property type="molecule type" value="Genomic_DNA"/>
</dbReference>
<dbReference type="AlphaFoldDB" id="A0A086YBN8"/>
<keyword evidence="2" id="KW-0285">Flavoprotein</keyword>
<dbReference type="InterPro" id="IPR036188">
    <property type="entry name" value="FAD/NAD-bd_sf"/>
</dbReference>
<dbReference type="eggNOG" id="COG0654">
    <property type="taxonomic scope" value="Bacteria"/>
</dbReference>
<name>A0A086YBN8_9RHOB</name>
<dbReference type="PANTHER" id="PTHR13789">
    <property type="entry name" value="MONOOXYGENASE"/>
    <property type="match status" value="1"/>
</dbReference>
<evidence type="ECO:0000256" key="1">
    <source>
        <dbReference type="ARBA" id="ARBA00001974"/>
    </source>
</evidence>